<name>A0A9W8HX58_9FUNG</name>
<evidence type="ECO:0000256" key="1">
    <source>
        <dbReference type="SAM" id="MobiDB-lite"/>
    </source>
</evidence>
<proteinExistence type="predicted"/>
<feature type="compositionally biased region" description="Basic and acidic residues" evidence="1">
    <location>
        <begin position="49"/>
        <end position="60"/>
    </location>
</feature>
<evidence type="ECO:0000313" key="3">
    <source>
        <dbReference type="Proteomes" id="UP001140094"/>
    </source>
</evidence>
<protein>
    <submittedName>
        <fullName evidence="2">Uncharacterized protein</fullName>
    </submittedName>
</protein>
<sequence length="129" mass="14684">MGTATHDITEVADGQYDQDTDIPDAGDNTGEESGQDMATYDVDMDADEVMDKQQENPKKVEKPVVEEIISHHISYNNDSIRYQVKFRNKDINIADWFTADELPLQAKKLISKYNYENGITAPRRSSRLN</sequence>
<evidence type="ECO:0000313" key="2">
    <source>
        <dbReference type="EMBL" id="KAJ2807245.1"/>
    </source>
</evidence>
<gene>
    <name evidence="2" type="ORF">H4R20_001358</name>
</gene>
<feature type="region of interest" description="Disordered" evidence="1">
    <location>
        <begin position="1"/>
        <end position="60"/>
    </location>
</feature>
<dbReference type="EMBL" id="JANBUO010000126">
    <property type="protein sequence ID" value="KAJ2807245.1"/>
    <property type="molecule type" value="Genomic_DNA"/>
</dbReference>
<keyword evidence="3" id="KW-1185">Reference proteome</keyword>
<reference evidence="2" key="1">
    <citation type="submission" date="2022-07" db="EMBL/GenBank/DDBJ databases">
        <title>Phylogenomic reconstructions and comparative analyses of Kickxellomycotina fungi.</title>
        <authorList>
            <person name="Reynolds N.K."/>
            <person name="Stajich J.E."/>
            <person name="Barry K."/>
            <person name="Grigoriev I.V."/>
            <person name="Crous P."/>
            <person name="Smith M.E."/>
        </authorList>
    </citation>
    <scope>NUCLEOTIDE SEQUENCE</scope>
    <source>
        <strain evidence="2">NRRL 1565</strain>
    </source>
</reference>
<dbReference type="AlphaFoldDB" id="A0A9W8HX58"/>
<dbReference type="Proteomes" id="UP001140094">
    <property type="component" value="Unassembled WGS sequence"/>
</dbReference>
<dbReference type="SUPFAM" id="SSF54160">
    <property type="entry name" value="Chromo domain-like"/>
    <property type="match status" value="1"/>
</dbReference>
<comment type="caution">
    <text evidence="2">The sequence shown here is derived from an EMBL/GenBank/DDBJ whole genome shotgun (WGS) entry which is preliminary data.</text>
</comment>
<accession>A0A9W8HX58</accession>
<feature type="compositionally biased region" description="Acidic residues" evidence="1">
    <location>
        <begin position="16"/>
        <end position="34"/>
    </location>
</feature>
<dbReference type="InterPro" id="IPR016197">
    <property type="entry name" value="Chromo-like_dom_sf"/>
</dbReference>
<dbReference type="Gene3D" id="2.40.50.40">
    <property type="match status" value="1"/>
</dbReference>
<organism evidence="2 3">
    <name type="scientific">Coemansia guatemalensis</name>
    <dbReference type="NCBI Taxonomy" id="2761395"/>
    <lineage>
        <taxon>Eukaryota</taxon>
        <taxon>Fungi</taxon>
        <taxon>Fungi incertae sedis</taxon>
        <taxon>Zoopagomycota</taxon>
        <taxon>Kickxellomycotina</taxon>
        <taxon>Kickxellomycetes</taxon>
        <taxon>Kickxellales</taxon>
        <taxon>Kickxellaceae</taxon>
        <taxon>Coemansia</taxon>
    </lineage>
</organism>